<evidence type="ECO:0000256" key="1">
    <source>
        <dbReference type="SAM" id="MobiDB-lite"/>
    </source>
</evidence>
<protein>
    <submittedName>
        <fullName evidence="2">Uncharacterized protein</fullName>
    </submittedName>
</protein>
<comment type="caution">
    <text evidence="2">The sequence shown here is derived from an EMBL/GenBank/DDBJ whole genome shotgun (WGS) entry which is preliminary data.</text>
</comment>
<evidence type="ECO:0000313" key="2">
    <source>
        <dbReference type="EMBL" id="KAJ4397236.1"/>
    </source>
</evidence>
<feature type="compositionally biased region" description="Basic residues" evidence="1">
    <location>
        <begin position="160"/>
        <end position="169"/>
    </location>
</feature>
<feature type="compositionally biased region" description="Acidic residues" evidence="1">
    <location>
        <begin position="147"/>
        <end position="156"/>
    </location>
</feature>
<organism evidence="2 3">
    <name type="scientific">Gnomoniopsis smithogilvyi</name>
    <dbReference type="NCBI Taxonomy" id="1191159"/>
    <lineage>
        <taxon>Eukaryota</taxon>
        <taxon>Fungi</taxon>
        <taxon>Dikarya</taxon>
        <taxon>Ascomycota</taxon>
        <taxon>Pezizomycotina</taxon>
        <taxon>Sordariomycetes</taxon>
        <taxon>Sordariomycetidae</taxon>
        <taxon>Diaporthales</taxon>
        <taxon>Gnomoniaceae</taxon>
        <taxon>Gnomoniopsis</taxon>
    </lineage>
</organism>
<dbReference type="EMBL" id="JAPEVB010000001">
    <property type="protein sequence ID" value="KAJ4397236.1"/>
    <property type="molecule type" value="Genomic_DNA"/>
</dbReference>
<keyword evidence="3" id="KW-1185">Reference proteome</keyword>
<dbReference type="Proteomes" id="UP001140453">
    <property type="component" value="Unassembled WGS sequence"/>
</dbReference>
<feature type="compositionally biased region" description="Low complexity" evidence="1">
    <location>
        <begin position="8"/>
        <end position="22"/>
    </location>
</feature>
<dbReference type="AlphaFoldDB" id="A0A9W9D2R2"/>
<evidence type="ECO:0000313" key="3">
    <source>
        <dbReference type="Proteomes" id="UP001140453"/>
    </source>
</evidence>
<sequence length="169" mass="18639">MDPYLTTRLSQQASAPAASLPRMANLPQLSNGWQDLDDLSDSEGDGDRSAITVRISTAIRITGDSNIMCMTVSPTETARFVAQAVTKVMRGDGAEQRGGIPMIDEEGRPRPLRIEIEAGTEVHGKGNVLGGEEVVMRALGKRRRDMDEAEEHEEGEEVRRRRRIRHSSV</sequence>
<feature type="region of interest" description="Disordered" evidence="1">
    <location>
        <begin position="1"/>
        <end position="22"/>
    </location>
</feature>
<feature type="region of interest" description="Disordered" evidence="1">
    <location>
        <begin position="141"/>
        <end position="169"/>
    </location>
</feature>
<gene>
    <name evidence="2" type="ORF">N0V93_001460</name>
</gene>
<accession>A0A9W9D2R2</accession>
<proteinExistence type="predicted"/>
<dbReference type="OrthoDB" id="5409271at2759"/>
<reference evidence="2" key="1">
    <citation type="submission" date="2022-10" db="EMBL/GenBank/DDBJ databases">
        <title>Tapping the CABI collections for fungal endophytes: first genome assemblies for Collariella, Neodidymelliopsis, Ascochyta clinopodiicola, Didymella pomorum, Didymosphaeria variabile, Neocosmospora piperis and Neocucurbitaria cava.</title>
        <authorList>
            <person name="Hill R."/>
        </authorList>
    </citation>
    <scope>NUCLEOTIDE SEQUENCE</scope>
    <source>
        <strain evidence="2">IMI 355082</strain>
    </source>
</reference>
<name>A0A9W9D2R2_9PEZI</name>